<feature type="transmembrane region" description="Helical" evidence="7">
    <location>
        <begin position="86"/>
        <end position="107"/>
    </location>
</feature>
<feature type="transmembrane region" description="Helical" evidence="7">
    <location>
        <begin position="165"/>
        <end position="192"/>
    </location>
</feature>
<dbReference type="PROSITE" id="PS01218">
    <property type="entry name" value="TATC"/>
    <property type="match status" value="1"/>
</dbReference>
<evidence type="ECO:0000256" key="5">
    <source>
        <dbReference type="ARBA" id="ARBA00023010"/>
    </source>
</evidence>
<dbReference type="RefSeq" id="WP_075692033.1">
    <property type="nucleotide sequence ID" value="NZ_CP009248.1"/>
</dbReference>
<keyword evidence="2 7" id="KW-0812">Transmembrane</keyword>
<sequence>MTIVEHIQELRSRIIKALLGLLLGTIVGYIWYQNGLTLGRLRIPALGEILLRPYCALPESSRLGPPGECRLLATSPFEMFLLRLKVGALAGVVLSSPVWLGQLWAFITPGLVRRERRVTLAVVSAAVTLFVLGAVLAYFVLTYGLSFLMMIGEEVQTTALTGREYFGFVVGLIVVFGVSFELPLFIVMLNAVGVLKYDAIKDKRRAIILLLFIFAAFMTPGQDPASMVAMALSLCLMVEIALQICRLNDKRRAKARPDWLDLDDEQGSGPVTASGPVRASARPDATAPPAAPGAALDARPAGDFDDVL</sequence>
<keyword evidence="4 7" id="KW-1133">Transmembrane helix</keyword>
<gene>
    <name evidence="7" type="primary">tatC</name>
    <name evidence="9" type="ORF">CSPHI_06730</name>
</gene>
<comment type="similarity">
    <text evidence="7">Belongs to the TatC family.</text>
</comment>
<dbReference type="GO" id="GO:0043953">
    <property type="term" value="P:protein transport by the Tat complex"/>
    <property type="evidence" value="ECO:0007669"/>
    <property type="project" value="UniProtKB-UniRule"/>
</dbReference>
<keyword evidence="6 7" id="KW-0472">Membrane</keyword>
<feature type="compositionally biased region" description="Low complexity" evidence="8">
    <location>
        <begin position="278"/>
        <end position="301"/>
    </location>
</feature>
<keyword evidence="7" id="KW-0813">Transport</keyword>
<feature type="region of interest" description="Disordered" evidence="8">
    <location>
        <begin position="258"/>
        <end position="308"/>
    </location>
</feature>
<evidence type="ECO:0000256" key="6">
    <source>
        <dbReference type="ARBA" id="ARBA00023136"/>
    </source>
</evidence>
<organism evidence="9 10">
    <name type="scientific">Corynebacterium sphenisci DSM 44792</name>
    <dbReference type="NCBI Taxonomy" id="1437874"/>
    <lineage>
        <taxon>Bacteria</taxon>
        <taxon>Bacillati</taxon>
        <taxon>Actinomycetota</taxon>
        <taxon>Actinomycetes</taxon>
        <taxon>Mycobacteriales</taxon>
        <taxon>Corynebacteriaceae</taxon>
        <taxon>Corynebacterium</taxon>
    </lineage>
</organism>
<dbReference type="Pfam" id="PF00902">
    <property type="entry name" value="TatC"/>
    <property type="match status" value="1"/>
</dbReference>
<evidence type="ECO:0000256" key="4">
    <source>
        <dbReference type="ARBA" id="ARBA00022989"/>
    </source>
</evidence>
<feature type="transmembrane region" description="Helical" evidence="7">
    <location>
        <begin position="119"/>
        <end position="145"/>
    </location>
</feature>
<dbReference type="OrthoDB" id="9777044at2"/>
<evidence type="ECO:0000313" key="10">
    <source>
        <dbReference type="Proteomes" id="UP000185469"/>
    </source>
</evidence>
<keyword evidence="5 7" id="KW-0811">Translocation</keyword>
<reference evidence="9 10" key="1">
    <citation type="submission" date="2014-08" db="EMBL/GenBank/DDBJ databases">
        <title>Complete genome sequence of Corynebacterium sphenisci CECT 5990(T) (=DSM 44792(T)), isolated from healthy wild penguins.</title>
        <authorList>
            <person name="Ruckert C."/>
            <person name="Albersmeier A."/>
            <person name="Winkler A."/>
            <person name="Kalinowski J."/>
        </authorList>
    </citation>
    <scope>NUCLEOTIDE SEQUENCE [LARGE SCALE GENOMIC DNA]</scope>
    <source>
        <strain evidence="9 10">DSM 44792</strain>
    </source>
</reference>
<evidence type="ECO:0000256" key="3">
    <source>
        <dbReference type="ARBA" id="ARBA00022927"/>
    </source>
</evidence>
<protein>
    <recommendedName>
        <fullName evidence="7">Sec-independent protein translocase protein TatC</fullName>
    </recommendedName>
</protein>
<keyword evidence="7" id="KW-1003">Cell membrane</keyword>
<evidence type="ECO:0000256" key="2">
    <source>
        <dbReference type="ARBA" id="ARBA00022692"/>
    </source>
</evidence>
<evidence type="ECO:0000256" key="8">
    <source>
        <dbReference type="SAM" id="MobiDB-lite"/>
    </source>
</evidence>
<dbReference type="GO" id="GO:0033281">
    <property type="term" value="C:TAT protein transport complex"/>
    <property type="evidence" value="ECO:0007669"/>
    <property type="project" value="UniProtKB-UniRule"/>
</dbReference>
<dbReference type="STRING" id="1437874.CSPHI_06730"/>
<comment type="subcellular location">
    <subcellularLocation>
        <location evidence="7">Cell membrane</location>
        <topology evidence="7">Multi-pass membrane protein</topology>
    </subcellularLocation>
    <subcellularLocation>
        <location evidence="1">Membrane</location>
        <topology evidence="1">Multi-pass membrane protein</topology>
    </subcellularLocation>
</comment>
<evidence type="ECO:0000313" key="9">
    <source>
        <dbReference type="EMBL" id="APT90791.1"/>
    </source>
</evidence>
<evidence type="ECO:0000256" key="7">
    <source>
        <dbReference type="HAMAP-Rule" id="MF_00902"/>
    </source>
</evidence>
<dbReference type="KEGG" id="csph:CSPHI_06730"/>
<keyword evidence="10" id="KW-1185">Reference proteome</keyword>
<dbReference type="EMBL" id="CP009248">
    <property type="protein sequence ID" value="APT90791.1"/>
    <property type="molecule type" value="Genomic_DNA"/>
</dbReference>
<dbReference type="PANTHER" id="PTHR30371:SF0">
    <property type="entry name" value="SEC-INDEPENDENT PROTEIN TRANSLOCASE PROTEIN TATC, CHLOROPLASTIC-RELATED"/>
    <property type="match status" value="1"/>
</dbReference>
<dbReference type="AlphaFoldDB" id="A0A1L7CYC6"/>
<name>A0A1L7CYC6_9CORY</name>
<evidence type="ECO:0000256" key="1">
    <source>
        <dbReference type="ARBA" id="ARBA00004141"/>
    </source>
</evidence>
<dbReference type="HAMAP" id="MF_00902">
    <property type="entry name" value="TatC"/>
    <property type="match status" value="1"/>
</dbReference>
<comment type="function">
    <text evidence="7">Part of the twin-arginine translocation (Tat) system that transports large folded proteins containing a characteristic twin-arginine motif in their signal peptide across membranes. Together with TatB, TatC is part of a receptor directly interacting with Tat signal peptides.</text>
</comment>
<dbReference type="Proteomes" id="UP000185469">
    <property type="component" value="Chromosome"/>
</dbReference>
<dbReference type="NCBIfam" id="TIGR00945">
    <property type="entry name" value="tatC"/>
    <property type="match status" value="1"/>
</dbReference>
<dbReference type="PANTHER" id="PTHR30371">
    <property type="entry name" value="SEC-INDEPENDENT PROTEIN TRANSLOCASE PROTEIN TATC"/>
    <property type="match status" value="1"/>
</dbReference>
<keyword evidence="3 7" id="KW-0653">Protein transport</keyword>
<dbReference type="InterPro" id="IPR019820">
    <property type="entry name" value="Sec-indep_translocase_CS"/>
</dbReference>
<feature type="transmembrane region" description="Helical" evidence="7">
    <location>
        <begin position="14"/>
        <end position="32"/>
    </location>
</feature>
<comment type="subunit">
    <text evidence="7">The Tat system comprises two distinct complexes: a TatABC complex, containing multiple copies of TatA, TatB and TatC subunits, and a separate TatA complex, containing only TatA subunits. Substrates initially bind to the TatABC complex, which probably triggers association of the separate TatA complex to form the active translocon.</text>
</comment>
<accession>A0A1L7CYC6</accession>
<feature type="transmembrane region" description="Helical" evidence="7">
    <location>
        <begin position="204"/>
        <end position="221"/>
    </location>
</feature>
<proteinExistence type="inferred from homology"/>
<dbReference type="PRINTS" id="PR01840">
    <property type="entry name" value="TATCFAMILY"/>
</dbReference>
<dbReference type="InterPro" id="IPR002033">
    <property type="entry name" value="TatC"/>
</dbReference>
<dbReference type="GO" id="GO:0009977">
    <property type="term" value="F:proton motive force dependent protein transmembrane transporter activity"/>
    <property type="evidence" value="ECO:0007669"/>
    <property type="project" value="TreeGrafter"/>
</dbReference>
<dbReference type="GO" id="GO:0065002">
    <property type="term" value="P:intracellular protein transmembrane transport"/>
    <property type="evidence" value="ECO:0007669"/>
    <property type="project" value="TreeGrafter"/>
</dbReference>
<feature type="transmembrane region" description="Helical" evidence="7">
    <location>
        <begin position="227"/>
        <end position="247"/>
    </location>
</feature>